<evidence type="ECO:0000313" key="9">
    <source>
        <dbReference type="EMBL" id="OJZ80825.1"/>
    </source>
</evidence>
<comment type="caution">
    <text evidence="6">Lacks conserved residue(s) required for the propagation of feature annotation.</text>
</comment>
<dbReference type="SUPFAM" id="SSF54001">
    <property type="entry name" value="Cysteine proteinases"/>
    <property type="match status" value="1"/>
</dbReference>
<dbReference type="AlphaFoldDB" id="A0A1M3T255"/>
<dbReference type="EMBL" id="KV878252">
    <property type="protein sequence ID" value="OJZ80825.1"/>
    <property type="molecule type" value="Genomic_DNA"/>
</dbReference>
<dbReference type="InterPro" id="IPR022684">
    <property type="entry name" value="Calpain_cysteine_protease"/>
</dbReference>
<evidence type="ECO:0000256" key="4">
    <source>
        <dbReference type="ARBA" id="ARBA00022807"/>
    </source>
</evidence>
<dbReference type="GO" id="GO:0004198">
    <property type="term" value="F:calcium-dependent cysteine-type endopeptidase activity"/>
    <property type="evidence" value="ECO:0007669"/>
    <property type="project" value="InterPro"/>
</dbReference>
<feature type="region of interest" description="Disordered" evidence="7">
    <location>
        <begin position="392"/>
        <end position="421"/>
    </location>
</feature>
<evidence type="ECO:0000256" key="7">
    <source>
        <dbReference type="SAM" id="MobiDB-lite"/>
    </source>
</evidence>
<evidence type="ECO:0000259" key="8">
    <source>
        <dbReference type="PROSITE" id="PS50203"/>
    </source>
</evidence>
<organism evidence="9 10">
    <name type="scientific">Aspergillus luchuensis (strain CBS 106.47)</name>
    <dbReference type="NCBI Taxonomy" id="1137211"/>
    <lineage>
        <taxon>Eukaryota</taxon>
        <taxon>Fungi</taxon>
        <taxon>Dikarya</taxon>
        <taxon>Ascomycota</taxon>
        <taxon>Pezizomycotina</taxon>
        <taxon>Eurotiomycetes</taxon>
        <taxon>Eurotiomycetidae</taxon>
        <taxon>Eurotiales</taxon>
        <taxon>Aspergillaceae</taxon>
        <taxon>Aspergillus</taxon>
        <taxon>Aspergillus subgen. Circumdati</taxon>
    </lineage>
</organism>
<protein>
    <recommendedName>
        <fullName evidence="8">Calpain catalytic domain-containing protein</fullName>
    </recommendedName>
</protein>
<dbReference type="GO" id="GO:0006508">
    <property type="term" value="P:proteolysis"/>
    <property type="evidence" value="ECO:0007669"/>
    <property type="project" value="UniProtKB-KW"/>
</dbReference>
<dbReference type="InterPro" id="IPR001300">
    <property type="entry name" value="Peptidase_C2_calpain_cat"/>
</dbReference>
<dbReference type="SMART" id="SM00230">
    <property type="entry name" value="CysPc"/>
    <property type="match status" value="1"/>
</dbReference>
<evidence type="ECO:0000256" key="5">
    <source>
        <dbReference type="PIRSR" id="PIRSR622684-1"/>
    </source>
</evidence>
<dbReference type="OrthoDB" id="424753at2759"/>
<dbReference type="InterPro" id="IPR038765">
    <property type="entry name" value="Papain-like_cys_pep_sf"/>
</dbReference>
<feature type="region of interest" description="Disordered" evidence="7">
    <location>
        <begin position="589"/>
        <end position="613"/>
    </location>
</feature>
<reference evidence="10" key="1">
    <citation type="journal article" date="2017" name="Genome Biol.">
        <title>Comparative genomics reveals high biological diversity and specific adaptations in the industrially and medically important fungal genus Aspergillus.</title>
        <authorList>
            <person name="de Vries R.P."/>
            <person name="Riley R."/>
            <person name="Wiebenga A."/>
            <person name="Aguilar-Osorio G."/>
            <person name="Amillis S."/>
            <person name="Uchima C.A."/>
            <person name="Anderluh G."/>
            <person name="Asadollahi M."/>
            <person name="Askin M."/>
            <person name="Barry K."/>
            <person name="Battaglia E."/>
            <person name="Bayram O."/>
            <person name="Benocci T."/>
            <person name="Braus-Stromeyer S.A."/>
            <person name="Caldana C."/>
            <person name="Canovas D."/>
            <person name="Cerqueira G.C."/>
            <person name="Chen F."/>
            <person name="Chen W."/>
            <person name="Choi C."/>
            <person name="Clum A."/>
            <person name="Dos Santos R.A."/>
            <person name="Damasio A.R."/>
            <person name="Diallinas G."/>
            <person name="Emri T."/>
            <person name="Fekete E."/>
            <person name="Flipphi M."/>
            <person name="Freyberg S."/>
            <person name="Gallo A."/>
            <person name="Gournas C."/>
            <person name="Habgood R."/>
            <person name="Hainaut M."/>
            <person name="Harispe M.L."/>
            <person name="Henrissat B."/>
            <person name="Hilden K.S."/>
            <person name="Hope R."/>
            <person name="Hossain A."/>
            <person name="Karabika E."/>
            <person name="Karaffa L."/>
            <person name="Karanyi Z."/>
            <person name="Krasevec N."/>
            <person name="Kuo A."/>
            <person name="Kusch H."/>
            <person name="LaButti K."/>
            <person name="Lagendijk E.L."/>
            <person name="Lapidus A."/>
            <person name="Levasseur A."/>
            <person name="Lindquist E."/>
            <person name="Lipzen A."/>
            <person name="Logrieco A.F."/>
            <person name="MacCabe A."/>
            <person name="Maekelae M.R."/>
            <person name="Malavazi I."/>
            <person name="Melin P."/>
            <person name="Meyer V."/>
            <person name="Mielnichuk N."/>
            <person name="Miskei M."/>
            <person name="Molnar A.P."/>
            <person name="Mule G."/>
            <person name="Ngan C.Y."/>
            <person name="Orejas M."/>
            <person name="Orosz E."/>
            <person name="Ouedraogo J.P."/>
            <person name="Overkamp K.M."/>
            <person name="Park H.-S."/>
            <person name="Perrone G."/>
            <person name="Piumi F."/>
            <person name="Punt P.J."/>
            <person name="Ram A.F."/>
            <person name="Ramon A."/>
            <person name="Rauscher S."/>
            <person name="Record E."/>
            <person name="Riano-Pachon D.M."/>
            <person name="Robert V."/>
            <person name="Roehrig J."/>
            <person name="Ruller R."/>
            <person name="Salamov A."/>
            <person name="Salih N.S."/>
            <person name="Samson R.A."/>
            <person name="Sandor E."/>
            <person name="Sanguinetti M."/>
            <person name="Schuetze T."/>
            <person name="Sepcic K."/>
            <person name="Shelest E."/>
            <person name="Sherlock G."/>
            <person name="Sophianopoulou V."/>
            <person name="Squina F.M."/>
            <person name="Sun H."/>
            <person name="Susca A."/>
            <person name="Todd R.B."/>
            <person name="Tsang A."/>
            <person name="Unkles S.E."/>
            <person name="van de Wiele N."/>
            <person name="van Rossen-Uffink D."/>
            <person name="Oliveira J.V."/>
            <person name="Vesth T.C."/>
            <person name="Visser J."/>
            <person name="Yu J.-H."/>
            <person name="Zhou M."/>
            <person name="Andersen M.R."/>
            <person name="Archer D.B."/>
            <person name="Baker S.E."/>
            <person name="Benoit I."/>
            <person name="Brakhage A.A."/>
            <person name="Braus G.H."/>
            <person name="Fischer R."/>
            <person name="Frisvad J.C."/>
            <person name="Goldman G.H."/>
            <person name="Houbraken J."/>
            <person name="Oakley B."/>
            <person name="Pocsi I."/>
            <person name="Scazzocchio C."/>
            <person name="Seiboth B."/>
            <person name="vanKuyk P.A."/>
            <person name="Wortman J."/>
            <person name="Dyer P.S."/>
            <person name="Grigoriev I.V."/>
        </authorList>
    </citation>
    <scope>NUCLEOTIDE SEQUENCE [LARGE SCALE GENOMIC DNA]</scope>
    <source>
        <strain evidence="10">CBS 106.47</strain>
    </source>
</reference>
<dbReference type="Pfam" id="PF00648">
    <property type="entry name" value="Peptidase_C2"/>
    <property type="match status" value="1"/>
</dbReference>
<feature type="region of interest" description="Disordered" evidence="7">
    <location>
        <begin position="444"/>
        <end position="478"/>
    </location>
</feature>
<proteinExistence type="inferred from homology"/>
<evidence type="ECO:0000256" key="6">
    <source>
        <dbReference type="PROSITE-ProRule" id="PRU00239"/>
    </source>
</evidence>
<name>A0A1M3T255_ASPLC</name>
<evidence type="ECO:0000256" key="2">
    <source>
        <dbReference type="ARBA" id="ARBA00022670"/>
    </source>
</evidence>
<dbReference type="VEuPathDB" id="FungiDB:ASPFODRAFT_212100"/>
<gene>
    <name evidence="9" type="ORF">ASPFODRAFT_212100</name>
</gene>
<sequence length="613" mass="69754">MGNKQGLIEKICVARNEKIGVTVNGSNASWMTNFIFVPPITTSLWRNDQSGMISIESITEKEYRKVWQTGSRALYFAQCADENETWLPLLEKAYAKAHGDYSAIEGGFEALEDLTGGVTSDEFLFGCGTGIFANWLEPEYTGPPRDRKGICENHSYSIMEAREVDGQRLLRLRNPWGKKEWTGAWSDGSEQWTPEWMEKLGHRFGNDGISYDGLLKKYQHFDRIRLFNDDWTVTQQWTSLNVPWSATYHSTKFVLDVKTAGPAVIVLSQVRTTHNLNPPNSTNHTPKLDERYYKGLSGEYDFDLKFRLQKEGEDDYFVRSHGNELMWRSVNVEVDLEAGRYHVLMKVTAYRNKEKLPVEEVVRRLAPTRRSKLLQIGLSYDLAHAKDIVHETEKEKRARQEREDRRKAAERRKRREETKERLQKEWVRARKLEARHKRLDARLAAKSGKKQQQLIREDSPSEEVVPDGPVQPPVNELKLPGKASIPSVSLEDGHVPDHCVRSKSKTSLSVRVKNPSSDHAANAEFLEGFEFDSELDMSSDEEPVEEIRTPVKSVSSAGEGDANSDPWNAVCVVGLRVYSKDPQLSLEVLRPVPEDDVEASLDMDDPSASAATE</sequence>
<comment type="similarity">
    <text evidence="1">Belongs to the peptidase C2 family.</text>
</comment>
<keyword evidence="2" id="KW-0645">Protease</keyword>
<feature type="active site" evidence="5">
    <location>
        <position position="174"/>
    </location>
</feature>
<keyword evidence="4" id="KW-0788">Thiol protease</keyword>
<feature type="compositionally biased region" description="Acidic residues" evidence="7">
    <location>
        <begin position="594"/>
        <end position="605"/>
    </location>
</feature>
<feature type="domain" description="Calpain catalytic" evidence="8">
    <location>
        <begin position="1"/>
        <end position="230"/>
    </location>
</feature>
<evidence type="ECO:0000256" key="3">
    <source>
        <dbReference type="ARBA" id="ARBA00022801"/>
    </source>
</evidence>
<keyword evidence="3" id="KW-0378">Hydrolase</keyword>
<feature type="region of interest" description="Disordered" evidence="7">
    <location>
        <begin position="536"/>
        <end position="566"/>
    </location>
</feature>
<feature type="active site" evidence="5">
    <location>
        <position position="154"/>
    </location>
</feature>
<dbReference type="PROSITE" id="PS50203">
    <property type="entry name" value="CALPAIN_CAT"/>
    <property type="match status" value="1"/>
</dbReference>
<dbReference type="PANTHER" id="PTHR10183:SF379">
    <property type="entry name" value="CALPAIN-5"/>
    <property type="match status" value="1"/>
</dbReference>
<dbReference type="Proteomes" id="UP000184063">
    <property type="component" value="Unassembled WGS sequence"/>
</dbReference>
<evidence type="ECO:0000313" key="10">
    <source>
        <dbReference type="Proteomes" id="UP000184063"/>
    </source>
</evidence>
<feature type="compositionally biased region" description="Basic and acidic residues" evidence="7">
    <location>
        <begin position="392"/>
        <end position="407"/>
    </location>
</feature>
<dbReference type="PANTHER" id="PTHR10183">
    <property type="entry name" value="CALPAIN"/>
    <property type="match status" value="1"/>
</dbReference>
<accession>A0A1M3T255</accession>
<evidence type="ECO:0000256" key="1">
    <source>
        <dbReference type="ARBA" id="ARBA00007623"/>
    </source>
</evidence>
<dbReference type="Gene3D" id="3.90.70.10">
    <property type="entry name" value="Cysteine proteinases"/>
    <property type="match status" value="1"/>
</dbReference>